<dbReference type="SMART" id="SM00386">
    <property type="entry name" value="HAT"/>
    <property type="match status" value="6"/>
</dbReference>
<dbReference type="Proteomes" id="UP000822688">
    <property type="component" value="Chromosome V"/>
</dbReference>
<dbReference type="PANTHER" id="PTHR17204">
    <property type="entry name" value="PRE-MRNA PROCESSING PROTEIN PRP39-RELATED"/>
    <property type="match status" value="1"/>
</dbReference>
<evidence type="ECO:0000313" key="8">
    <source>
        <dbReference type="Proteomes" id="UP000822688"/>
    </source>
</evidence>
<evidence type="ECO:0000313" key="7">
    <source>
        <dbReference type="EMBL" id="KAG0572899.1"/>
    </source>
</evidence>
<organism evidence="7 8">
    <name type="scientific">Ceratodon purpureus</name>
    <name type="common">Fire moss</name>
    <name type="synonym">Dicranum purpureum</name>
    <dbReference type="NCBI Taxonomy" id="3225"/>
    <lineage>
        <taxon>Eukaryota</taxon>
        <taxon>Viridiplantae</taxon>
        <taxon>Streptophyta</taxon>
        <taxon>Embryophyta</taxon>
        <taxon>Bryophyta</taxon>
        <taxon>Bryophytina</taxon>
        <taxon>Bryopsida</taxon>
        <taxon>Dicranidae</taxon>
        <taxon>Pseudoditrichales</taxon>
        <taxon>Ditrichaceae</taxon>
        <taxon>Ceratodon</taxon>
    </lineage>
</organism>
<dbReference type="SUPFAM" id="SSF48452">
    <property type="entry name" value="TPR-like"/>
    <property type="match status" value="2"/>
</dbReference>
<accession>A0A8T0HQ42</accession>
<proteinExistence type="inferred from homology"/>
<comment type="caution">
    <text evidence="7">The sequence shown here is derived from an EMBL/GenBank/DDBJ whole genome shotgun (WGS) entry which is preliminary data.</text>
</comment>
<evidence type="ECO:0000256" key="2">
    <source>
        <dbReference type="ARBA" id="ARBA00022664"/>
    </source>
</evidence>
<comment type="similarity">
    <text evidence="6">Belongs to the PRP39 family.</text>
</comment>
<dbReference type="FunFam" id="1.25.40.10:FF:000064">
    <property type="entry name" value="Putative pre-mrna-processing factor 39"/>
    <property type="match status" value="1"/>
</dbReference>
<evidence type="ECO:0000256" key="4">
    <source>
        <dbReference type="ARBA" id="ARBA00023187"/>
    </source>
</evidence>
<keyword evidence="8" id="KW-1185">Reference proteome</keyword>
<sequence>MGDQVVVRASAGAPEGVDVTMADAALVVEIRKDFIVEDNVGKGKGNGNGNGSVAVVSLLDGQVQSDAVVEDLLANDVIAPTGEEERSWGLVRDNAADFNAWTELIQETEKSENIAKIEKAYDAFLEEFPLCYGYWKKFADHEAKLGSSEKIVDVYERAVKAVSYSVDIWMHYSAYAMEKFDSPDMTRRIFERGAYFVGTDYLSHLLWDKYIEFEYSQQEWSRLAQIYTRILQIPLQHLDRYSTSFKQIAHSRPLAELRTAEEAAAAATAEEEAKLSAESVGVPLLDAEISAATAAPDGIGNLDEEVDSGDSKELEEYLAVRENFYNAAKEWDSKIRDFEIAIRRPYFHVKPLDDAQLGNWHRYLDFIENEGVFDKILKLYERCLIACANYPEYWIRFVQRMFTEGKLELALNGLQRSTGIFVKRRPEIHLFAARFREQQGDAEGARVAFKILRNELVPGLLEVFVKQANFEHRQGNREAACSVFDAALQSEKLKEDSRALAVLYIQYARFLDQVLKCEDKAREVYMTALDHLPTSKVLWEAAIFFEATHVSRRENVQRVDALVEQASIPLRPDGSPGLLVADREEISSIYLEFVDLVGDIEAIKKAESRHKLLFPLRKNFLDSKKRSSVDVGGQDRAKIHKPYVITTVTPATAINNGQVQWTASAYAQLQSQGWQQSASQQPTLLVQPQQWTQSYATYGNYATYAPQPQAAVAQQPTVYAGYAQAYAPQEVIQTYTPVQPASNVQETVYRAPIPSPTAPQPAGATIYYGSYY</sequence>
<dbReference type="GO" id="GO:0071004">
    <property type="term" value="C:U2-type prespliceosome"/>
    <property type="evidence" value="ECO:0007669"/>
    <property type="project" value="TreeGrafter"/>
</dbReference>
<dbReference type="AlphaFoldDB" id="A0A8T0HQ42"/>
<dbReference type="InterPro" id="IPR059164">
    <property type="entry name" value="HAT_PRP39_C"/>
</dbReference>
<evidence type="ECO:0000256" key="3">
    <source>
        <dbReference type="ARBA" id="ARBA00022737"/>
    </source>
</evidence>
<evidence type="ECO:0000256" key="1">
    <source>
        <dbReference type="ARBA" id="ARBA00004123"/>
    </source>
</evidence>
<dbReference type="GO" id="GO:0005685">
    <property type="term" value="C:U1 snRNP"/>
    <property type="evidence" value="ECO:0007669"/>
    <property type="project" value="TreeGrafter"/>
</dbReference>
<dbReference type="GO" id="GO:0000243">
    <property type="term" value="C:commitment complex"/>
    <property type="evidence" value="ECO:0007669"/>
    <property type="project" value="TreeGrafter"/>
</dbReference>
<dbReference type="InterPro" id="IPR003107">
    <property type="entry name" value="HAT"/>
</dbReference>
<keyword evidence="2" id="KW-0507">mRNA processing</keyword>
<dbReference type="GO" id="GO:0030627">
    <property type="term" value="F:pre-mRNA 5'-splice site binding"/>
    <property type="evidence" value="ECO:0007669"/>
    <property type="project" value="TreeGrafter"/>
</dbReference>
<evidence type="ECO:0000256" key="5">
    <source>
        <dbReference type="ARBA" id="ARBA00023242"/>
    </source>
</evidence>
<dbReference type="EMBL" id="CM026426">
    <property type="protein sequence ID" value="KAG0572899.1"/>
    <property type="molecule type" value="Genomic_DNA"/>
</dbReference>
<keyword evidence="4" id="KW-0508">mRNA splicing</keyword>
<gene>
    <name evidence="7" type="ORF">KC19_VG133400</name>
</gene>
<reference evidence="7" key="1">
    <citation type="submission" date="2020-06" db="EMBL/GenBank/DDBJ databases">
        <title>WGS assembly of Ceratodon purpureus strain R40.</title>
        <authorList>
            <person name="Carey S.B."/>
            <person name="Jenkins J."/>
            <person name="Shu S."/>
            <person name="Lovell J.T."/>
            <person name="Sreedasyam A."/>
            <person name="Maumus F."/>
            <person name="Tiley G.P."/>
            <person name="Fernandez-Pozo N."/>
            <person name="Barry K."/>
            <person name="Chen C."/>
            <person name="Wang M."/>
            <person name="Lipzen A."/>
            <person name="Daum C."/>
            <person name="Saski C.A."/>
            <person name="Payton A.C."/>
            <person name="Mcbreen J.C."/>
            <person name="Conrad R.E."/>
            <person name="Kollar L.M."/>
            <person name="Olsson S."/>
            <person name="Huttunen S."/>
            <person name="Landis J.B."/>
            <person name="Wickett N.J."/>
            <person name="Johnson M.G."/>
            <person name="Rensing S.A."/>
            <person name="Grimwood J."/>
            <person name="Schmutz J."/>
            <person name="Mcdaniel S.F."/>
        </authorList>
    </citation>
    <scope>NUCLEOTIDE SEQUENCE</scope>
    <source>
        <strain evidence="7">R40</strain>
    </source>
</reference>
<evidence type="ECO:0000256" key="6">
    <source>
        <dbReference type="ARBA" id="ARBA00038019"/>
    </source>
</evidence>
<dbReference type="Pfam" id="PF23240">
    <property type="entry name" value="HAT_PRP39_N"/>
    <property type="match status" value="1"/>
</dbReference>
<dbReference type="Pfam" id="PF23241">
    <property type="entry name" value="HAT_PRP39_C"/>
    <property type="match status" value="1"/>
</dbReference>
<dbReference type="FunFam" id="1.25.40.10:FF:000159">
    <property type="entry name" value="Tetratricopeptide repeat (TPR)-like superfamily protein"/>
    <property type="match status" value="1"/>
</dbReference>
<comment type="subcellular location">
    <subcellularLocation>
        <location evidence="1">Nucleus</location>
    </subcellularLocation>
</comment>
<protein>
    <recommendedName>
        <fullName evidence="9">Pre-mRNA-processing factor 39</fullName>
    </recommendedName>
</protein>
<dbReference type="PANTHER" id="PTHR17204:SF5">
    <property type="entry name" value="PRE-MRNA-PROCESSING FACTOR 39"/>
    <property type="match status" value="1"/>
</dbReference>
<dbReference type="GO" id="GO:0000395">
    <property type="term" value="P:mRNA 5'-splice site recognition"/>
    <property type="evidence" value="ECO:0007669"/>
    <property type="project" value="TreeGrafter"/>
</dbReference>
<keyword evidence="3" id="KW-0677">Repeat</keyword>
<evidence type="ECO:0008006" key="9">
    <source>
        <dbReference type="Google" id="ProtNLM"/>
    </source>
</evidence>
<name>A0A8T0HQ42_CERPU</name>
<dbReference type="Gene3D" id="1.25.40.10">
    <property type="entry name" value="Tetratricopeptide repeat domain"/>
    <property type="match status" value="2"/>
</dbReference>
<dbReference type="InterPro" id="IPR011990">
    <property type="entry name" value="TPR-like_helical_dom_sf"/>
</dbReference>
<keyword evidence="5" id="KW-0539">Nucleus</keyword>